<reference evidence="6" key="1">
    <citation type="submission" date="2023-07" db="EMBL/GenBank/DDBJ databases">
        <title>30 novel species of actinomycetes from the DSMZ collection.</title>
        <authorList>
            <person name="Nouioui I."/>
        </authorList>
    </citation>
    <scope>NUCLEOTIDE SEQUENCE [LARGE SCALE GENOMIC DNA]</scope>
    <source>
        <strain evidence="6">DSM 45834</strain>
    </source>
</reference>
<feature type="domain" description="Ketoreductase" evidence="4">
    <location>
        <begin position="9"/>
        <end position="193"/>
    </location>
</feature>
<evidence type="ECO:0000259" key="4">
    <source>
        <dbReference type="SMART" id="SM00822"/>
    </source>
</evidence>
<dbReference type="Gene3D" id="3.40.50.720">
    <property type="entry name" value="NAD(P)-binding Rossmann-like Domain"/>
    <property type="match status" value="1"/>
</dbReference>
<dbReference type="PANTHER" id="PTHR44196">
    <property type="entry name" value="DEHYDROGENASE/REDUCTASE SDR FAMILY MEMBER 7B"/>
    <property type="match status" value="1"/>
</dbReference>
<dbReference type="Proteomes" id="UP001183202">
    <property type="component" value="Unassembled WGS sequence"/>
</dbReference>
<dbReference type="Pfam" id="PF00106">
    <property type="entry name" value="adh_short"/>
    <property type="match status" value="1"/>
</dbReference>
<dbReference type="InterPro" id="IPR057326">
    <property type="entry name" value="KR_dom"/>
</dbReference>
<comment type="similarity">
    <text evidence="1 3">Belongs to the short-chain dehydrogenases/reductases (SDR) family.</text>
</comment>
<evidence type="ECO:0000256" key="3">
    <source>
        <dbReference type="RuleBase" id="RU000363"/>
    </source>
</evidence>
<dbReference type="InterPro" id="IPR036291">
    <property type="entry name" value="NAD(P)-bd_dom_sf"/>
</dbReference>
<dbReference type="PROSITE" id="PS00061">
    <property type="entry name" value="ADH_SHORT"/>
    <property type="match status" value="1"/>
</dbReference>
<dbReference type="PANTHER" id="PTHR44196:SF1">
    <property type="entry name" value="DEHYDROGENASE_REDUCTASE SDR FAMILY MEMBER 7B"/>
    <property type="match status" value="1"/>
</dbReference>
<keyword evidence="2" id="KW-0560">Oxidoreductase</keyword>
<dbReference type="EMBL" id="JAVREJ010000007">
    <property type="protein sequence ID" value="MDT0350449.1"/>
    <property type="molecule type" value="Genomic_DNA"/>
</dbReference>
<dbReference type="SUPFAM" id="SSF51735">
    <property type="entry name" value="NAD(P)-binding Rossmann-fold domains"/>
    <property type="match status" value="1"/>
</dbReference>
<gene>
    <name evidence="5" type="ORF">RM445_13025</name>
</gene>
<evidence type="ECO:0000256" key="1">
    <source>
        <dbReference type="ARBA" id="ARBA00006484"/>
    </source>
</evidence>
<dbReference type="PRINTS" id="PR00081">
    <property type="entry name" value="GDHRDH"/>
</dbReference>
<comment type="caution">
    <text evidence="5">The sequence shown here is derived from an EMBL/GenBank/DDBJ whole genome shotgun (WGS) entry which is preliminary data.</text>
</comment>
<dbReference type="SMART" id="SM00822">
    <property type="entry name" value="PKS_KR"/>
    <property type="match status" value="1"/>
</dbReference>
<dbReference type="InterPro" id="IPR002347">
    <property type="entry name" value="SDR_fam"/>
</dbReference>
<evidence type="ECO:0000256" key="2">
    <source>
        <dbReference type="ARBA" id="ARBA00023002"/>
    </source>
</evidence>
<dbReference type="PRINTS" id="PR00080">
    <property type="entry name" value="SDRFAMILY"/>
</dbReference>
<keyword evidence="6" id="KW-1185">Reference proteome</keyword>
<name>A0ABU2N991_9PSEU</name>
<organism evidence="5 6">
    <name type="scientific">Pseudonocardia charpentierae</name>
    <dbReference type="NCBI Taxonomy" id="3075545"/>
    <lineage>
        <taxon>Bacteria</taxon>
        <taxon>Bacillati</taxon>
        <taxon>Actinomycetota</taxon>
        <taxon>Actinomycetes</taxon>
        <taxon>Pseudonocardiales</taxon>
        <taxon>Pseudonocardiaceae</taxon>
        <taxon>Pseudonocardia</taxon>
    </lineage>
</organism>
<evidence type="ECO:0000313" key="5">
    <source>
        <dbReference type="EMBL" id="MDT0350449.1"/>
    </source>
</evidence>
<dbReference type="RefSeq" id="WP_311556481.1">
    <property type="nucleotide sequence ID" value="NZ_JAVREJ010000007.1"/>
</dbReference>
<protein>
    <submittedName>
        <fullName evidence="5">SDR family NAD(P)-dependent oxidoreductase</fullName>
    </submittedName>
</protein>
<dbReference type="InterPro" id="IPR020904">
    <property type="entry name" value="Sc_DH/Rdtase_CS"/>
</dbReference>
<sequence length="278" mass="28705">MRRYVFDGGTAVITGAASGIGAALARGLADRGSHLVLLDRDGEGIAGVAESICATLPQLRIATYVVDLADADATARIGETLATTHPDTTLLVNNAGVALAGRFDQVDAAQFDAVMAVNFHAVVTMTRALLPVLTAHPGSHVVALSSIFGIVAPPGQTAYCASKFAVRGFLESLRGELAPAGVGVTCVHPGGVRTNIARNAVVGTGLPAAQWEAGRDSFDKLLTLDPADAAATILRAVHRRRPRVLVGRDAVVLDKLARLLPVGNGRLLTAATRKAASR</sequence>
<accession>A0ABU2N991</accession>
<proteinExistence type="inferred from homology"/>
<evidence type="ECO:0000313" key="6">
    <source>
        <dbReference type="Proteomes" id="UP001183202"/>
    </source>
</evidence>